<comment type="caution">
    <text evidence="1">The sequence shown here is derived from an EMBL/GenBank/DDBJ whole genome shotgun (WGS) entry which is preliminary data.</text>
</comment>
<sequence length="407" mass="48553">MKADDGKNYIYVTPYGTMDIDKYKKVKTILFVRKYAPGTYQIIAKAENLRLAEEIEDYINNKNNYGDIRQLQQTKIAKIKFSSVSYKDIFENNRTKTKSNNKINGAFYTYTGKVTMANKILIISKTDFVNDSKKLFRSSLKMFIDKQSTPNAYNKLEEYIEDHNKENWKDETQKIKVKRKLKNNSNFISILGKEDDELSFSNLFAYIFRTYKELFFHFYIDILSNSKNFKNEQLYKYFDFNQIFKVEREINNIDIKLTDDKGNVIVIENKIKSNINGVNLKIEDHFHKIESQLSKYYNIVKNETETKNVKASFFIFYPEYHEVLKNSLPAYLDADKYVLISYKNIYGYYKKWFDDNKKNLSTLPRFYFDQFLNSLKKHTESVDNQLEEELKLKFNNRIFELRQSSKS</sequence>
<evidence type="ECO:0000313" key="2">
    <source>
        <dbReference type="Proteomes" id="UP000018458"/>
    </source>
</evidence>
<dbReference type="eggNOG" id="ENOG5032296">
    <property type="taxonomic scope" value="Bacteria"/>
</dbReference>
<protein>
    <submittedName>
        <fullName evidence="1">Uncharacterized protein</fullName>
    </submittedName>
</protein>
<keyword evidence="2" id="KW-1185">Reference proteome</keyword>
<dbReference type="HOGENOM" id="CLU_676022_0_0_6"/>
<gene>
    <name evidence="1" type="ORF">HMPREF9444_00386</name>
</gene>
<reference evidence="1 2" key="1">
    <citation type="submission" date="2011-01" db="EMBL/GenBank/DDBJ databases">
        <authorList>
            <person name="Weinstock G."/>
            <person name="Sodergren E."/>
            <person name="Clifton S."/>
            <person name="Fulton L."/>
            <person name="Fulton B."/>
            <person name="Courtney L."/>
            <person name="Fronick C."/>
            <person name="Harrison M."/>
            <person name="Strong C."/>
            <person name="Farmer C."/>
            <person name="Delahaunty K."/>
            <person name="Markovic C."/>
            <person name="Hall O."/>
            <person name="Minx P."/>
            <person name="Tomlinson C."/>
            <person name="Mitreva M."/>
            <person name="Hou S."/>
            <person name="Chen J."/>
            <person name="Wollam A."/>
            <person name="Pepin K.H."/>
            <person name="Johnson M."/>
            <person name="Bhonagiri V."/>
            <person name="Zhang X."/>
            <person name="Suruliraj S."/>
            <person name="Warren W."/>
            <person name="Chinwalla A."/>
            <person name="Mardis E.R."/>
            <person name="Wilson R.K."/>
        </authorList>
    </citation>
    <scope>NUCLEOTIDE SEQUENCE [LARGE SCALE GENOMIC DNA]</scope>
    <source>
        <strain evidence="2">DSM 22608 / JCM 16073 / KCTC 15190 / YIT 12066</strain>
    </source>
</reference>
<dbReference type="AlphaFoldDB" id="E8LI71"/>
<organism evidence="1 2">
    <name type="scientific">Succinatimonas hippei (strain DSM 22608 / JCM 16073 / KCTC 15190 / YIT 12066)</name>
    <dbReference type="NCBI Taxonomy" id="762983"/>
    <lineage>
        <taxon>Bacteria</taxon>
        <taxon>Pseudomonadati</taxon>
        <taxon>Pseudomonadota</taxon>
        <taxon>Gammaproteobacteria</taxon>
        <taxon>Aeromonadales</taxon>
        <taxon>Succinivibrionaceae</taxon>
        <taxon>Succinatimonas</taxon>
    </lineage>
</organism>
<dbReference type="EMBL" id="AEVO01000015">
    <property type="protein sequence ID" value="EFY07803.1"/>
    <property type="molecule type" value="Genomic_DNA"/>
</dbReference>
<accession>E8LI71</accession>
<evidence type="ECO:0000313" key="1">
    <source>
        <dbReference type="EMBL" id="EFY07803.1"/>
    </source>
</evidence>
<proteinExistence type="predicted"/>
<name>E8LI71_SUCHY</name>
<dbReference type="Proteomes" id="UP000018458">
    <property type="component" value="Unassembled WGS sequence"/>
</dbReference>